<feature type="compositionally biased region" description="Polar residues" evidence="2">
    <location>
        <begin position="571"/>
        <end position="589"/>
    </location>
</feature>
<keyword evidence="1" id="KW-0175">Coiled coil</keyword>
<organism evidence="3 4">
    <name type="scientific">Apiotrichum porosum</name>
    <dbReference type="NCBI Taxonomy" id="105984"/>
    <lineage>
        <taxon>Eukaryota</taxon>
        <taxon>Fungi</taxon>
        <taxon>Dikarya</taxon>
        <taxon>Basidiomycota</taxon>
        <taxon>Agaricomycotina</taxon>
        <taxon>Tremellomycetes</taxon>
        <taxon>Trichosporonales</taxon>
        <taxon>Trichosporonaceae</taxon>
        <taxon>Apiotrichum</taxon>
    </lineage>
</organism>
<feature type="compositionally biased region" description="Basic residues" evidence="2">
    <location>
        <begin position="100"/>
        <end position="112"/>
    </location>
</feature>
<sequence length="1127" mass="120026">MSSSAVDTDLRRAQVSSAKKKLKQFRASRSSVHSPTNSHASRASSSTAGVPLITSMVDNKTASMPRRMPSFAKSGGLDGPDLDATIKLDAAPSKPPPPPRHGRKSSRHHRKNSSFSWTPPPPASSASSGPTRPSVMGVFDSDLDAADDFVPDDDIHSDDRAPARREIVTTPMDNELADAPLMGGGDNDNETVAIARLSAFSFGAKAAPGAAPRMPLLPALPIREHHHHHSAQISISSPTFPSSPGSRPPSLLLTKAPAFPTLDLAAFPPRDSLSAPRSRPTSPTRKRHSHNRSESISLPNLKLGRPQSLGLPSPSFPSAPNSPFGDVTPRSSSRLSTPISTRLKFEPSDKEKEESRRRALDKLTGGGAGGSSGGAGPRHEEPRHHEITLPAFDDDDDLSATSSRPPSSTTMHSTASSSRPTSLIVSGSTSFNGSTSPLPWSTFEETDRWSFNSASFSSARFDAAPKEEALPPSIGGVGFDLNAANKTSSVLISSGLGVLAEEDETESDDVADGETDTNDSAMADAPSPTDDTTSAAGPTPSRLRELHLVSSVSSAGASRRGSNPEVLQAFSRATAQSRETPTKGYNSATARGRPRPLGLDEATSFLANSSPSPVKGARPVSFHGSFGIPRRAGSRSSSISYKKTDNSSNSGSSRDFGSKGPASPISSPTYNTSPLAEFQSLPRAAPPRACPRPRSMVLGMGGTSGRILAEVDETEEETESHGRVSTEASRDSMDGPMWTTNLRDSRDRIDAEMERDALREDVELWRKRCRGLEDKLEAERREASLLRERVRKLGDRLLNVSSSHAPAPSEERAIAQAHLIGEMREQLFSMASALERVRREKDDALARATELQATVDAVRTPQVSPHSLPTTPKSRPRPASLAAAVAMTPPEAKYADAEAKYADADFADADDEGPAAPQELLRHPNDEDPNLHRILGWGFPNGPVDKGSRESKRESFFGLSRPRPVHAPKHSDAGLGLAWANSARTPVDGEFDLPPIVVDASNRDVIIPVSPSRAPQRATGRVVSEPTRAAEQAADNSTPERQAATAGAAASAGAGFGLSFLSGYLSIPRSTPPVPRIAITPSSVSPKKTLLHLERDVFNARIQPVIPGSQLDFRHCCKRCTGEIIEL</sequence>
<feature type="region of interest" description="Disordered" evidence="2">
    <location>
        <begin position="1012"/>
        <end position="1046"/>
    </location>
</feature>
<evidence type="ECO:0000313" key="4">
    <source>
        <dbReference type="Proteomes" id="UP000279236"/>
    </source>
</evidence>
<feature type="compositionally biased region" description="Low complexity" evidence="2">
    <location>
        <begin position="549"/>
        <end position="561"/>
    </location>
</feature>
<evidence type="ECO:0000256" key="2">
    <source>
        <dbReference type="SAM" id="MobiDB-lite"/>
    </source>
</evidence>
<feature type="region of interest" description="Disordered" evidence="2">
    <location>
        <begin position="859"/>
        <end position="878"/>
    </location>
</feature>
<feature type="compositionally biased region" description="Basic and acidic residues" evidence="2">
    <location>
        <begin position="719"/>
        <end position="733"/>
    </location>
</feature>
<feature type="compositionally biased region" description="Low complexity" evidence="2">
    <location>
        <begin position="646"/>
        <end position="655"/>
    </location>
</feature>
<feature type="compositionally biased region" description="Low complexity" evidence="2">
    <location>
        <begin position="312"/>
        <end position="324"/>
    </location>
</feature>
<feature type="compositionally biased region" description="Low complexity" evidence="2">
    <location>
        <begin position="124"/>
        <end position="139"/>
    </location>
</feature>
<evidence type="ECO:0000256" key="1">
    <source>
        <dbReference type="SAM" id="Coils"/>
    </source>
</evidence>
<feature type="compositionally biased region" description="Basic and acidic residues" evidence="2">
    <location>
        <begin position="377"/>
        <end position="387"/>
    </location>
</feature>
<evidence type="ECO:0000313" key="3">
    <source>
        <dbReference type="EMBL" id="RSH88153.1"/>
    </source>
</evidence>
<reference evidence="3 4" key="1">
    <citation type="submission" date="2018-11" db="EMBL/GenBank/DDBJ databases">
        <title>Genome sequence of Apiotrichum porosum DSM 27194.</title>
        <authorList>
            <person name="Aliyu H."/>
            <person name="Gorte O."/>
            <person name="Ochsenreither K."/>
        </authorList>
    </citation>
    <scope>NUCLEOTIDE SEQUENCE [LARGE SCALE GENOMIC DNA]</scope>
    <source>
        <strain evidence="3 4">DSM 27194</strain>
    </source>
</reference>
<feature type="coiled-coil region" evidence="1">
    <location>
        <begin position="748"/>
        <end position="796"/>
    </location>
</feature>
<feature type="compositionally biased region" description="Polar residues" evidence="2">
    <location>
        <begin position="664"/>
        <end position="674"/>
    </location>
</feature>
<proteinExistence type="predicted"/>
<feature type="compositionally biased region" description="Basic and acidic residues" evidence="2">
    <location>
        <begin position="343"/>
        <end position="361"/>
    </location>
</feature>
<feature type="compositionally biased region" description="Gly residues" evidence="2">
    <location>
        <begin position="364"/>
        <end position="376"/>
    </location>
</feature>
<feature type="compositionally biased region" description="Low complexity" evidence="2">
    <location>
        <begin position="399"/>
        <end position="418"/>
    </location>
</feature>
<comment type="caution">
    <text evidence="3">The sequence shown here is derived from an EMBL/GenBank/DDBJ whole genome shotgun (WGS) entry which is preliminary data.</text>
</comment>
<feature type="compositionally biased region" description="Low complexity" evidence="2">
    <location>
        <begin position="234"/>
        <end position="250"/>
    </location>
</feature>
<protein>
    <submittedName>
        <fullName evidence="3">Uncharacterized protein</fullName>
    </submittedName>
</protein>
<keyword evidence="4" id="KW-1185">Reference proteome</keyword>
<dbReference type="Proteomes" id="UP000279236">
    <property type="component" value="Unassembled WGS sequence"/>
</dbReference>
<feature type="compositionally biased region" description="Polar residues" evidence="2">
    <location>
        <begin position="27"/>
        <end position="48"/>
    </location>
</feature>
<dbReference type="EMBL" id="RSCE01000001">
    <property type="protein sequence ID" value="RSH88153.1"/>
    <property type="molecule type" value="Genomic_DNA"/>
</dbReference>
<accession>A0A427YAL3</accession>
<dbReference type="GeneID" id="39585223"/>
<gene>
    <name evidence="3" type="ORF">EHS24_000680</name>
</gene>
<feature type="region of interest" description="Disordered" evidence="2">
    <location>
        <begin position="497"/>
        <end position="741"/>
    </location>
</feature>
<feature type="compositionally biased region" description="Polar residues" evidence="2">
    <location>
        <begin position="419"/>
        <end position="439"/>
    </location>
</feature>
<feature type="region of interest" description="Disordered" evidence="2">
    <location>
        <begin position="1"/>
        <end position="139"/>
    </location>
</feature>
<dbReference type="STRING" id="105984.A0A427YAL3"/>
<feature type="compositionally biased region" description="Polar residues" evidence="2">
    <location>
        <begin position="329"/>
        <end position="340"/>
    </location>
</feature>
<feature type="compositionally biased region" description="Acidic residues" evidence="2">
    <location>
        <begin position="500"/>
        <end position="517"/>
    </location>
</feature>
<dbReference type="RefSeq" id="XP_028480361.1">
    <property type="nucleotide sequence ID" value="XM_028616504.1"/>
</dbReference>
<dbReference type="OrthoDB" id="2528184at2759"/>
<dbReference type="AlphaFoldDB" id="A0A427YAL3"/>
<feature type="compositionally biased region" description="Polar residues" evidence="2">
    <location>
        <begin position="861"/>
        <end position="873"/>
    </location>
</feature>
<name>A0A427YAL3_9TREE</name>
<feature type="region of interest" description="Disordered" evidence="2">
    <location>
        <begin position="225"/>
        <end position="442"/>
    </location>
</feature>